<keyword evidence="1" id="KW-1133">Transmembrane helix</keyword>
<dbReference type="AlphaFoldDB" id="A0A9R1UKV1"/>
<accession>A0A9R1UKV1</accession>
<evidence type="ECO:0000256" key="1">
    <source>
        <dbReference type="SAM" id="Phobius"/>
    </source>
</evidence>
<dbReference type="EMBL" id="NBSK02000008">
    <property type="protein sequence ID" value="KAJ0189305.1"/>
    <property type="molecule type" value="Genomic_DNA"/>
</dbReference>
<keyword evidence="1" id="KW-0472">Membrane</keyword>
<organism evidence="2 3">
    <name type="scientific">Lactuca sativa</name>
    <name type="common">Garden lettuce</name>
    <dbReference type="NCBI Taxonomy" id="4236"/>
    <lineage>
        <taxon>Eukaryota</taxon>
        <taxon>Viridiplantae</taxon>
        <taxon>Streptophyta</taxon>
        <taxon>Embryophyta</taxon>
        <taxon>Tracheophyta</taxon>
        <taxon>Spermatophyta</taxon>
        <taxon>Magnoliopsida</taxon>
        <taxon>eudicotyledons</taxon>
        <taxon>Gunneridae</taxon>
        <taxon>Pentapetalae</taxon>
        <taxon>asterids</taxon>
        <taxon>campanulids</taxon>
        <taxon>Asterales</taxon>
        <taxon>Asteraceae</taxon>
        <taxon>Cichorioideae</taxon>
        <taxon>Cichorieae</taxon>
        <taxon>Lactucinae</taxon>
        <taxon>Lactuca</taxon>
    </lineage>
</organism>
<feature type="transmembrane region" description="Helical" evidence="1">
    <location>
        <begin position="50"/>
        <end position="71"/>
    </location>
</feature>
<gene>
    <name evidence="2" type="ORF">LSAT_V11C800396350</name>
</gene>
<keyword evidence="3" id="KW-1185">Reference proteome</keyword>
<keyword evidence="1" id="KW-0812">Transmembrane</keyword>
<evidence type="ECO:0000313" key="3">
    <source>
        <dbReference type="Proteomes" id="UP000235145"/>
    </source>
</evidence>
<protein>
    <submittedName>
        <fullName evidence="2">Uncharacterized protein</fullName>
    </submittedName>
</protein>
<comment type="caution">
    <text evidence="2">The sequence shown here is derived from an EMBL/GenBank/DDBJ whole genome shotgun (WGS) entry which is preliminary data.</text>
</comment>
<name>A0A9R1UKV1_LACSA</name>
<evidence type="ECO:0000313" key="2">
    <source>
        <dbReference type="EMBL" id="KAJ0189305.1"/>
    </source>
</evidence>
<reference evidence="2 3" key="1">
    <citation type="journal article" date="2017" name="Nat. Commun.">
        <title>Genome assembly with in vitro proximity ligation data and whole-genome triplication in lettuce.</title>
        <authorList>
            <person name="Reyes-Chin-Wo S."/>
            <person name="Wang Z."/>
            <person name="Yang X."/>
            <person name="Kozik A."/>
            <person name="Arikit S."/>
            <person name="Song C."/>
            <person name="Xia L."/>
            <person name="Froenicke L."/>
            <person name="Lavelle D.O."/>
            <person name="Truco M.J."/>
            <person name="Xia R."/>
            <person name="Zhu S."/>
            <person name="Xu C."/>
            <person name="Xu H."/>
            <person name="Xu X."/>
            <person name="Cox K."/>
            <person name="Korf I."/>
            <person name="Meyers B.C."/>
            <person name="Michelmore R.W."/>
        </authorList>
    </citation>
    <scope>NUCLEOTIDE SEQUENCE [LARGE SCALE GENOMIC DNA]</scope>
    <source>
        <strain evidence="3">cv. Salinas</strain>
        <tissue evidence="2">Seedlings</tissue>
    </source>
</reference>
<sequence>MFQDLRCHFSKGIEKRFEYGFENQLPTFVLHLIHLLGFFQKMDKIRQKHIYICFICLLDKIKSWIIVLLFGTHKVSFTKHSYLT</sequence>
<dbReference type="Proteomes" id="UP000235145">
    <property type="component" value="Unassembled WGS sequence"/>
</dbReference>
<proteinExistence type="predicted"/>